<proteinExistence type="inferred from homology"/>
<evidence type="ECO:0008006" key="4">
    <source>
        <dbReference type="Google" id="ProtNLM"/>
    </source>
</evidence>
<evidence type="ECO:0000313" key="3">
    <source>
        <dbReference type="Proteomes" id="UP000178129"/>
    </source>
</evidence>
<sequence>MAIGRGGRSTVAEETGYLSNESDFYGDETTRSDLEARNGAFDAQNWLENRSTSLIELARQNLTALRTEKSAVTLYNPYNGMLRAKQLHESVEEFLERLAPATTPVTDGPWIFLANPYRKVSKYKYSEAKLADEGPLDDGANLAEFVVRGIELLEQLTVVRHDLEKKTVGRTKAAITKALNKHKEDIVKQLLETAVELRVTTGKWMIFPSPSEVNEVWSVVAHATATNQLGISSKVATDDGDDRSARLICIYTNNFKDMADVRRVLLKLKDLGLVQKGKGIYYKCDAYTYLGLKSNNEYNIKASLYSSKDIFEAKDSKLENFLCPKKKQESGDWIRVDME</sequence>
<evidence type="ECO:0000313" key="2">
    <source>
        <dbReference type="EMBL" id="CZT08301.1"/>
    </source>
</evidence>
<dbReference type="Proteomes" id="UP000178129">
    <property type="component" value="Unassembled WGS sequence"/>
</dbReference>
<gene>
    <name evidence="2" type="ORF">RCO7_08275</name>
</gene>
<dbReference type="EMBL" id="FJUW01000046">
    <property type="protein sequence ID" value="CZT08301.1"/>
    <property type="molecule type" value="Genomic_DNA"/>
</dbReference>
<dbReference type="PANTHER" id="PTHR31977:SF1">
    <property type="entry name" value="UPF0696 PROTEIN C11ORF68"/>
    <property type="match status" value="1"/>
</dbReference>
<dbReference type="InterPro" id="IPR015034">
    <property type="entry name" value="Bles03"/>
</dbReference>
<dbReference type="PANTHER" id="PTHR31977">
    <property type="entry name" value="UPF0696 PROTEIN C11ORF68"/>
    <property type="match status" value="1"/>
</dbReference>
<comment type="caution">
    <text evidence="2">The sequence shown here is derived from an EMBL/GenBank/DDBJ whole genome shotgun (WGS) entry which is preliminary data.</text>
</comment>
<dbReference type="InterPro" id="IPR023398">
    <property type="entry name" value="TIF_eIF4e-like"/>
</dbReference>
<protein>
    <recommendedName>
        <fullName evidence="4">DUF1917-domain-containing protein</fullName>
    </recommendedName>
</protein>
<dbReference type="AlphaFoldDB" id="A0A1E1LCP4"/>
<dbReference type="Pfam" id="PF08939">
    <property type="entry name" value="Bles03"/>
    <property type="match status" value="1"/>
</dbReference>
<comment type="similarity">
    <text evidence="1">Belongs to the UPF0696 family.</text>
</comment>
<dbReference type="InParanoid" id="A0A1E1LCP4"/>
<keyword evidence="3" id="KW-1185">Reference proteome</keyword>
<name>A0A1E1LCP4_9HELO</name>
<evidence type="ECO:0000256" key="1">
    <source>
        <dbReference type="ARBA" id="ARBA00010568"/>
    </source>
</evidence>
<dbReference type="Gene3D" id="3.30.760.10">
    <property type="entry name" value="RNA Cap, Translation Initiation Factor Eif4e"/>
    <property type="match status" value="1"/>
</dbReference>
<reference evidence="3" key="1">
    <citation type="submission" date="2016-03" db="EMBL/GenBank/DDBJ databases">
        <authorList>
            <person name="Ploux O."/>
        </authorList>
    </citation>
    <scope>NUCLEOTIDE SEQUENCE [LARGE SCALE GENOMIC DNA]</scope>
    <source>
        <strain evidence="3">UK7</strain>
    </source>
</reference>
<accession>A0A1E1LCP4</accession>
<dbReference type="SUPFAM" id="SSF55418">
    <property type="entry name" value="eIF4e-like"/>
    <property type="match status" value="1"/>
</dbReference>
<organism evidence="2 3">
    <name type="scientific">Rhynchosporium graminicola</name>
    <dbReference type="NCBI Taxonomy" id="2792576"/>
    <lineage>
        <taxon>Eukaryota</taxon>
        <taxon>Fungi</taxon>
        <taxon>Dikarya</taxon>
        <taxon>Ascomycota</taxon>
        <taxon>Pezizomycotina</taxon>
        <taxon>Leotiomycetes</taxon>
        <taxon>Helotiales</taxon>
        <taxon>Ploettnerulaceae</taxon>
        <taxon>Rhynchosporium</taxon>
    </lineage>
</organism>